<dbReference type="RefSeq" id="WP_156217450.1">
    <property type="nucleotide sequence ID" value="NZ_WOFH01000005.1"/>
</dbReference>
<evidence type="ECO:0008006" key="3">
    <source>
        <dbReference type="Google" id="ProtNLM"/>
    </source>
</evidence>
<protein>
    <recommendedName>
        <fullName evidence="3">Guanylate cyclase domain-containing protein</fullName>
    </recommendedName>
</protein>
<accession>A0A7K1L1R0</accession>
<dbReference type="EMBL" id="WOFH01000005">
    <property type="protein sequence ID" value="MUN38341.1"/>
    <property type="molecule type" value="Genomic_DNA"/>
</dbReference>
<dbReference type="Proteomes" id="UP000432015">
    <property type="component" value="Unassembled WGS sequence"/>
</dbReference>
<proteinExistence type="predicted"/>
<evidence type="ECO:0000313" key="2">
    <source>
        <dbReference type="Proteomes" id="UP000432015"/>
    </source>
</evidence>
<comment type="caution">
    <text evidence="1">The sequence shown here is derived from an EMBL/GenBank/DDBJ whole genome shotgun (WGS) entry which is preliminary data.</text>
</comment>
<sequence length="254" mass="28791">MPRSLPIFDEDDPVWREAAKALFVVWATRTGRRLRHVPVEHLSAWELEDFWADDQLDDVPLPRPTHKALVAVDIVAFGAPGRDTRIQIRLRENMYTQVERALGATGLTLSDCHHEDRGDGAFIVAPDDADPCDLLDPFAHDLAAHLRRENRDAGPDLRLRLRAAVHYGHVDHDAHGVVGRAPVDLFRHLEAPAFRRAMAETPSADLGVIVSDSLFREAGHRDGRVDHDAYRPIRVRVKETRTRAWLWLPPARPR</sequence>
<gene>
    <name evidence="1" type="ORF">GNZ18_17275</name>
</gene>
<reference evidence="1 2" key="1">
    <citation type="submission" date="2019-11" db="EMBL/GenBank/DDBJ databases">
        <authorList>
            <person name="Cao P."/>
        </authorList>
    </citation>
    <scope>NUCLEOTIDE SEQUENCE [LARGE SCALE GENOMIC DNA]</scope>
    <source>
        <strain evidence="1 2">NEAU-AAG5</strain>
    </source>
</reference>
<dbReference type="AlphaFoldDB" id="A0A7K1L1R0"/>
<keyword evidence="2" id="KW-1185">Reference proteome</keyword>
<organism evidence="1 2">
    <name type="scientific">Actinomadura litoris</name>
    <dbReference type="NCBI Taxonomy" id="2678616"/>
    <lineage>
        <taxon>Bacteria</taxon>
        <taxon>Bacillati</taxon>
        <taxon>Actinomycetota</taxon>
        <taxon>Actinomycetes</taxon>
        <taxon>Streptosporangiales</taxon>
        <taxon>Thermomonosporaceae</taxon>
        <taxon>Actinomadura</taxon>
    </lineage>
</organism>
<evidence type="ECO:0000313" key="1">
    <source>
        <dbReference type="EMBL" id="MUN38341.1"/>
    </source>
</evidence>
<name>A0A7K1L1R0_9ACTN</name>
<dbReference type="Gene3D" id="3.30.70.1230">
    <property type="entry name" value="Nucleotide cyclase"/>
    <property type="match status" value="1"/>
</dbReference>
<dbReference type="InterPro" id="IPR029787">
    <property type="entry name" value="Nucleotide_cyclase"/>
</dbReference>